<reference evidence="1" key="1">
    <citation type="submission" date="2020-05" db="EMBL/GenBank/DDBJ databases">
        <title>Large-scale comparative analyses of tick genomes elucidate their genetic diversity and vector capacities.</title>
        <authorList>
            <person name="Jia N."/>
            <person name="Wang J."/>
            <person name="Shi W."/>
            <person name="Du L."/>
            <person name="Sun Y."/>
            <person name="Zhan W."/>
            <person name="Jiang J."/>
            <person name="Wang Q."/>
            <person name="Zhang B."/>
            <person name="Ji P."/>
            <person name="Sakyi L.B."/>
            <person name="Cui X."/>
            <person name="Yuan T."/>
            <person name="Jiang B."/>
            <person name="Yang W."/>
            <person name="Lam T.T.-Y."/>
            <person name="Chang Q."/>
            <person name="Ding S."/>
            <person name="Wang X."/>
            <person name="Zhu J."/>
            <person name="Ruan X."/>
            <person name="Zhao L."/>
            <person name="Wei J."/>
            <person name="Que T."/>
            <person name="Du C."/>
            <person name="Cheng J."/>
            <person name="Dai P."/>
            <person name="Han X."/>
            <person name="Huang E."/>
            <person name="Gao Y."/>
            <person name="Liu J."/>
            <person name="Shao H."/>
            <person name="Ye R."/>
            <person name="Li L."/>
            <person name="Wei W."/>
            <person name="Wang X."/>
            <person name="Wang C."/>
            <person name="Yang T."/>
            <person name="Huo Q."/>
            <person name="Li W."/>
            <person name="Guo W."/>
            <person name="Chen H."/>
            <person name="Zhou L."/>
            <person name="Ni X."/>
            <person name="Tian J."/>
            <person name="Zhou Y."/>
            <person name="Sheng Y."/>
            <person name="Liu T."/>
            <person name="Pan Y."/>
            <person name="Xia L."/>
            <person name="Li J."/>
            <person name="Zhao F."/>
            <person name="Cao W."/>
        </authorList>
    </citation>
    <scope>NUCLEOTIDE SEQUENCE</scope>
    <source>
        <strain evidence="1">Hyas-2018</strain>
    </source>
</reference>
<gene>
    <name evidence="1" type="ORF">HPB50_005156</name>
</gene>
<proteinExistence type="predicted"/>
<organism evidence="1 2">
    <name type="scientific">Hyalomma asiaticum</name>
    <name type="common">Tick</name>
    <dbReference type="NCBI Taxonomy" id="266040"/>
    <lineage>
        <taxon>Eukaryota</taxon>
        <taxon>Metazoa</taxon>
        <taxon>Ecdysozoa</taxon>
        <taxon>Arthropoda</taxon>
        <taxon>Chelicerata</taxon>
        <taxon>Arachnida</taxon>
        <taxon>Acari</taxon>
        <taxon>Parasitiformes</taxon>
        <taxon>Ixodida</taxon>
        <taxon>Ixodoidea</taxon>
        <taxon>Ixodidae</taxon>
        <taxon>Hyalomminae</taxon>
        <taxon>Hyalomma</taxon>
    </lineage>
</organism>
<dbReference type="EMBL" id="CM023485">
    <property type="protein sequence ID" value="KAH6929707.1"/>
    <property type="molecule type" value="Genomic_DNA"/>
</dbReference>
<dbReference type="Proteomes" id="UP000821845">
    <property type="component" value="Chromosome 5"/>
</dbReference>
<evidence type="ECO:0000313" key="1">
    <source>
        <dbReference type="EMBL" id="KAH6929707.1"/>
    </source>
</evidence>
<accession>A0ACB7S970</accession>
<keyword evidence="2" id="KW-1185">Reference proteome</keyword>
<evidence type="ECO:0000313" key="2">
    <source>
        <dbReference type="Proteomes" id="UP000821845"/>
    </source>
</evidence>
<sequence length="918" mass="98400">MLAREVLLAVPGSPRINCVRNAVLVAITFVVCHTTDGQYFLGCPPVDDTHDAATILPNPFNCSTFYICAQGTPLLFVCPGNLQFNYELEVCDYPERANCFELQQYPEPGTTDVPVSQPEAEDVQQERKPEHVENAVSQPTEGEVRVTPEPHPEHPQDTEEPQSLSEDLSSEPADLPVETRSYEKAEKEQIAPTEPVETPKAQPPQEEAVSEQHPEDTQGPDESGIVLEPSLQTDSAAVLQPQPSESTTEEELHDALATAASTVEPNSARSRGPTYPDHETTPQASEEAEPESDQGGGSSYEENLGTAVEPRESQQNPESQTTEMPGESERQDTAVQAEPIPDKKSVGSQNTNENEADSGSAIEPTLSAPELQPQPSTQEPKEEPETEFHGYATQAPHQKEPTPHTSSPVSDSEQLEEEPAEAADLKAQTALEEAQPADEQAPSESIPPATLQPEQLPADAQVVEKTALPSADFEPQSTDGLTEVQESTYKPSQLKPAHSYVQSGAVDYTTESTIGQTVARAQEPSEPAPEPSVVAHESESVVTQEPTGILRGEPSDVVEEQQSSPGVTQSDQAAEPESGIESVASEPLEPAYVSTEEPSQPEATEGEANLAPETKQAVPEPEQEVTKPPATLGLEHNETQPKLAPARQPAVGPSEAESTENDVDANIEDQLSEEQMQSSTEFDHSEPQPTPQPTEVQAENTEVAEDPHSAPDAEVLQSEEAEGTADHSPSVNDASPEASSLPPARPHDTLETNDEPITMQTEKSIDTEPAASVLDSKADTEAAKQPASQLGLEDSNPVPVEEEVDVTKTEPESVPIQQQDTSTSVPNDPDQDSILQTSGEAARAPETDSLALAPVDERVSDVAEPTQALESSGGSLTDDREANVDSAPEEAETSAVLDDVDAQYNEPRNNAVEIDYYT</sequence>
<name>A0ACB7S970_HYAAI</name>
<comment type="caution">
    <text evidence="1">The sequence shown here is derived from an EMBL/GenBank/DDBJ whole genome shotgun (WGS) entry which is preliminary data.</text>
</comment>
<protein>
    <submittedName>
        <fullName evidence="1">Uncharacterized protein</fullName>
    </submittedName>
</protein>